<evidence type="ECO:0000313" key="3">
    <source>
        <dbReference type="Proteomes" id="UP000306585"/>
    </source>
</evidence>
<dbReference type="RefSeq" id="WP_138240205.1">
    <property type="nucleotide sequence ID" value="NZ_VBRY01000015.1"/>
</dbReference>
<comment type="caution">
    <text evidence="2">The sequence shown here is derived from an EMBL/GenBank/DDBJ whole genome shotgun (WGS) entry which is preliminary data.</text>
</comment>
<reference evidence="2 3" key="1">
    <citation type="journal article" date="2019" name="Appl. Environ. Microbiol.">
        <title>Environmental Evidence and Genomic Insight of Iron-oxidizing Bacteria Preference Towards More Corrosion Resistant Stainless Steel at Higher Salinities.</title>
        <authorList>
            <person name="Garrison C.E."/>
            <person name="Price K.A."/>
            <person name="Field E.K."/>
        </authorList>
    </citation>
    <scope>NUCLEOTIDE SEQUENCE [LARGE SCALE GENOMIC DNA]</scope>
    <source>
        <strain evidence="2 3">P3</strain>
    </source>
</reference>
<dbReference type="Pfam" id="PF11739">
    <property type="entry name" value="YdbH-like"/>
    <property type="match status" value="2"/>
</dbReference>
<feature type="chain" id="PRO_5024340622" evidence="1">
    <location>
        <begin position="21"/>
        <end position="800"/>
    </location>
</feature>
<proteinExistence type="predicted"/>
<keyword evidence="1" id="KW-0732">Signal</keyword>
<accession>A0A5R9GEQ9</accession>
<organism evidence="2 3">
    <name type="scientific">Mariprofundus erugo</name>
    <dbReference type="NCBI Taxonomy" id="2528639"/>
    <lineage>
        <taxon>Bacteria</taxon>
        <taxon>Pseudomonadati</taxon>
        <taxon>Pseudomonadota</taxon>
        <taxon>Candidatius Mariprofundia</taxon>
        <taxon>Mariprofundales</taxon>
        <taxon>Mariprofundaceae</taxon>
        <taxon>Mariprofundus</taxon>
    </lineage>
</organism>
<feature type="signal peptide" evidence="1">
    <location>
        <begin position="1"/>
        <end position="20"/>
    </location>
</feature>
<dbReference type="EMBL" id="VBRY01000015">
    <property type="protein sequence ID" value="TLS65551.1"/>
    <property type="molecule type" value="Genomic_DNA"/>
</dbReference>
<gene>
    <name evidence="2" type="ORF">FEF65_12740</name>
</gene>
<dbReference type="InterPro" id="IPR021730">
    <property type="entry name" value="YdbH"/>
</dbReference>
<keyword evidence="3" id="KW-1185">Reference proteome</keyword>
<dbReference type="AlphaFoldDB" id="A0A5R9GEQ9"/>
<evidence type="ECO:0000313" key="2">
    <source>
        <dbReference type="EMBL" id="TLS65551.1"/>
    </source>
</evidence>
<name>A0A5R9GEQ9_9PROT</name>
<dbReference type="Proteomes" id="UP000306585">
    <property type="component" value="Unassembled WGS sequence"/>
</dbReference>
<evidence type="ECO:0000256" key="1">
    <source>
        <dbReference type="SAM" id="SignalP"/>
    </source>
</evidence>
<protein>
    <submittedName>
        <fullName evidence="2">Uncharacterized protein</fullName>
    </submittedName>
</protein>
<sequence length="800" mass="84778">MKVVLRVSTLLLLAAMMMVAATYHFLPQIVSAVLSSRLAAAGYAKHQITISDIGWHKAVLESFRLDADDASFHLELRNIAIEYALNELIHGRIRSIEVASLQASVKSAPPAKESTPVPLPVATFALIPAQRVLIRQMSVVLPEGSPLQSLSGSIDYQSGVLHAPMLLASPLGLVHVRAEVGQDGHVDVALNPQVAGSKASEMLSLAGTVSRQPHQLQFGGRVHADAAALWQLSARGDLNAASVAGRIDADVNFSLPDQLPSTADAFFSALIARVHLLVDLSAVPQGALKQVTGRGGLSVECRDAGCDWHLDGGGAFQASLAAATSPIVLSWPSGFAGRVDIADRGLTLILPARQSVRLGRFSVGSAALPETVLGLDAPLRLSYRDGVWHPQAVALAVSPQSLQLAGMPVTHAGAKVALQPAAGGGINAALHVTGVNAAVPGMQPFPFDLSGTLALDQRNMTANATLATQDGMVQLNGRVVQQRATGDGAGTWSVPAISFSREHPLSRLLDLKKAFDVDGGVLALTGSSHWQQHDGRYVVSHHVEIDLKGGSGVVGDGLFEGLSTRMVLDGEGGLRSKPARIEMASFNNGVPIRDLSVNLVLKLPLSGDRKPALYLSDFSASLLGGKVSSPEMVFDFNRSGSSFPVLLEHVDIEQILALERHEGLYGNGFLDGSIPLTWSPAGVSVSGGKLAARSPGGKIRYIADNTTRALAESNMSMNIVLGIISDFHYHQMDVAMDYAADGRLLMQVHLAGNNPAYANGRAVEFNLNLEENVLRLLESLRVAGDISRKVDERLQKRMKK</sequence>